<reference evidence="1 2" key="1">
    <citation type="journal article" date="2024" name="BMC Genomics">
        <title>De novo assembly and annotation of Popillia japonica's genome with initial clues to its potential as an invasive pest.</title>
        <authorList>
            <person name="Cucini C."/>
            <person name="Boschi S."/>
            <person name="Funari R."/>
            <person name="Cardaioli E."/>
            <person name="Iannotti N."/>
            <person name="Marturano G."/>
            <person name="Paoli F."/>
            <person name="Bruttini M."/>
            <person name="Carapelli A."/>
            <person name="Frati F."/>
            <person name="Nardi F."/>
        </authorList>
    </citation>
    <scope>NUCLEOTIDE SEQUENCE [LARGE SCALE GENOMIC DNA]</scope>
    <source>
        <strain evidence="1">DMR45628</strain>
    </source>
</reference>
<dbReference type="Proteomes" id="UP001458880">
    <property type="component" value="Unassembled WGS sequence"/>
</dbReference>
<organism evidence="1 2">
    <name type="scientific">Popillia japonica</name>
    <name type="common">Japanese beetle</name>
    <dbReference type="NCBI Taxonomy" id="7064"/>
    <lineage>
        <taxon>Eukaryota</taxon>
        <taxon>Metazoa</taxon>
        <taxon>Ecdysozoa</taxon>
        <taxon>Arthropoda</taxon>
        <taxon>Hexapoda</taxon>
        <taxon>Insecta</taxon>
        <taxon>Pterygota</taxon>
        <taxon>Neoptera</taxon>
        <taxon>Endopterygota</taxon>
        <taxon>Coleoptera</taxon>
        <taxon>Polyphaga</taxon>
        <taxon>Scarabaeiformia</taxon>
        <taxon>Scarabaeidae</taxon>
        <taxon>Rutelinae</taxon>
        <taxon>Popillia</taxon>
    </lineage>
</organism>
<sequence>MWSDKILSLSTEDLSLWKISRNLKKKSIGSVLRTLHGPGGVIYVHAEHLAGVFGGNPSGDAAIDEFVADLVGILPGLEGRTVRPTNCEEARAQINARKNKKPLMRMESLTKL</sequence>
<comment type="caution">
    <text evidence="1">The sequence shown here is derived from an EMBL/GenBank/DDBJ whole genome shotgun (WGS) entry which is preliminary data.</text>
</comment>
<name>A0AAW1KFD0_POPJA</name>
<keyword evidence="2" id="KW-1185">Reference proteome</keyword>
<accession>A0AAW1KFD0</accession>
<evidence type="ECO:0000313" key="2">
    <source>
        <dbReference type="Proteomes" id="UP001458880"/>
    </source>
</evidence>
<evidence type="ECO:0000313" key="1">
    <source>
        <dbReference type="EMBL" id="KAK9717096.1"/>
    </source>
</evidence>
<gene>
    <name evidence="1" type="ORF">QE152_g24354</name>
</gene>
<proteinExistence type="predicted"/>
<protein>
    <submittedName>
        <fullName evidence="1">Uncharacterized protein</fullName>
    </submittedName>
</protein>
<dbReference type="AlphaFoldDB" id="A0AAW1KFD0"/>
<dbReference type="EMBL" id="JASPKY010000247">
    <property type="protein sequence ID" value="KAK9717096.1"/>
    <property type="molecule type" value="Genomic_DNA"/>
</dbReference>